<gene>
    <name evidence="1" type="ORF">HRJ33_00905</name>
</gene>
<name>A0A7H9FDI9_STROR</name>
<organism evidence="1 2">
    <name type="scientific">Streptococcus oralis subsp. oralis</name>
    <dbReference type="NCBI Taxonomy" id="1891914"/>
    <lineage>
        <taxon>Bacteria</taxon>
        <taxon>Bacillati</taxon>
        <taxon>Bacillota</taxon>
        <taxon>Bacilli</taxon>
        <taxon>Lactobacillales</taxon>
        <taxon>Streptococcaceae</taxon>
        <taxon>Streptococcus</taxon>
    </lineage>
</organism>
<dbReference type="Pfam" id="PF13780">
    <property type="entry name" value="DUF4176"/>
    <property type="match status" value="1"/>
</dbReference>
<dbReference type="RefSeq" id="WP_000036011.1">
    <property type="nucleotide sequence ID" value="NZ_CP054135.1"/>
</dbReference>
<sequence length="99" mass="11686">MSKILPIGSIVYLNKGNQKLMILNRGVTIHQNKQDVLFDYSAAIYPMGLNPDQLFYFNHEDVDRIVFKGYSDEEEDRFVELYLQWLEENKEKVVKGRTK</sequence>
<proteinExistence type="predicted"/>
<dbReference type="InterPro" id="IPR025233">
    <property type="entry name" value="DUF4176"/>
</dbReference>
<dbReference type="EMBL" id="CP054135">
    <property type="protein sequence ID" value="QLL95801.1"/>
    <property type="molecule type" value="Genomic_DNA"/>
</dbReference>
<dbReference type="GeneID" id="49599717"/>
<evidence type="ECO:0000313" key="2">
    <source>
        <dbReference type="Proteomes" id="UP000510746"/>
    </source>
</evidence>
<dbReference type="Proteomes" id="UP000510746">
    <property type="component" value="Chromosome"/>
</dbReference>
<protein>
    <submittedName>
        <fullName evidence="1">DUF4176 domain-containing protein</fullName>
    </submittedName>
</protein>
<dbReference type="AlphaFoldDB" id="A0A7H9FDI9"/>
<accession>A0A7H9FDI9</accession>
<reference evidence="1 2" key="1">
    <citation type="submission" date="2020-05" db="EMBL/GenBank/DDBJ databases">
        <title>A novel sialic acid binding adhesin present in multiple species contributes to the pathogenesis of Infective endocarditis.</title>
        <authorList>
            <person name="Gaytan M.O."/>
            <person name="Singh A.K."/>
            <person name="Woodiga S.A."/>
            <person name="Patel S.A."/>
            <person name="Ann S.-S."/>
            <person name="Vera Ponce de Leon A."/>
            <person name="McGrath S."/>
            <person name="Miller A."/>
            <person name="Bush J."/>
            <person name="van der Linden M."/>
            <person name="Magrini V."/>
            <person name="Wilson R.K."/>
            <person name="Kitten T."/>
            <person name="King S.J."/>
        </authorList>
    </citation>
    <scope>NUCLEOTIDE SEQUENCE [LARGE SCALE GENOMIC DNA]</scope>
    <source>
        <strain evidence="1 2">ATCC 10557</strain>
    </source>
</reference>
<evidence type="ECO:0000313" key="1">
    <source>
        <dbReference type="EMBL" id="QLL95801.1"/>
    </source>
</evidence>